<proteinExistence type="predicted"/>
<dbReference type="Proteomes" id="UP000050863">
    <property type="component" value="Unassembled WGS sequence"/>
</dbReference>
<sequence>MSNDDFSFSEAEFAAFVGKSHAWARRERRFGRSPAYTLIGRTPKYSRQDIAAWMHANRVAPGGKPASA</sequence>
<dbReference type="OrthoDB" id="8248548at2"/>
<dbReference type="EMBL" id="LLXZ01000182">
    <property type="protein sequence ID" value="KRQ98721.1"/>
    <property type="molecule type" value="Genomic_DNA"/>
</dbReference>
<organism evidence="1 2">
    <name type="scientific">Bradyrhizobium jicamae</name>
    <dbReference type="NCBI Taxonomy" id="280332"/>
    <lineage>
        <taxon>Bacteria</taxon>
        <taxon>Pseudomonadati</taxon>
        <taxon>Pseudomonadota</taxon>
        <taxon>Alphaproteobacteria</taxon>
        <taxon>Hyphomicrobiales</taxon>
        <taxon>Nitrobacteraceae</taxon>
        <taxon>Bradyrhizobium</taxon>
    </lineage>
</organism>
<keyword evidence="2" id="KW-1185">Reference proteome</keyword>
<dbReference type="STRING" id="280332.CQ12_38045"/>
<accession>A0A0R3KSZ7</accession>
<name>A0A0R3KSZ7_9BRAD</name>
<evidence type="ECO:0000313" key="1">
    <source>
        <dbReference type="EMBL" id="KRQ98721.1"/>
    </source>
</evidence>
<evidence type="ECO:0000313" key="2">
    <source>
        <dbReference type="Proteomes" id="UP000050863"/>
    </source>
</evidence>
<comment type="caution">
    <text evidence="1">The sequence shown here is derived from an EMBL/GenBank/DDBJ whole genome shotgun (WGS) entry which is preliminary data.</text>
</comment>
<reference evidence="1 2" key="1">
    <citation type="submission" date="2014-03" db="EMBL/GenBank/DDBJ databases">
        <title>Bradyrhizobium valentinum sp. nov., isolated from effective nodules of Lupinus mariae-josephae, a lupine endemic of basic-lime soils in Eastern Spain.</title>
        <authorList>
            <person name="Duran D."/>
            <person name="Rey L."/>
            <person name="Navarro A."/>
            <person name="Busquets A."/>
            <person name="Imperial J."/>
            <person name="Ruiz-Argueso T."/>
        </authorList>
    </citation>
    <scope>NUCLEOTIDE SEQUENCE [LARGE SCALE GENOMIC DNA]</scope>
    <source>
        <strain evidence="1 2">PAC68</strain>
    </source>
</reference>
<dbReference type="RefSeq" id="WP_057839019.1">
    <property type="nucleotide sequence ID" value="NZ_LLXZ01000182.1"/>
</dbReference>
<dbReference type="AlphaFoldDB" id="A0A0R3KSZ7"/>
<gene>
    <name evidence="1" type="ORF">CQ12_38045</name>
</gene>
<evidence type="ECO:0008006" key="3">
    <source>
        <dbReference type="Google" id="ProtNLM"/>
    </source>
</evidence>
<protein>
    <recommendedName>
        <fullName evidence="3">Helix-turn-helix domain-containing protein</fullName>
    </recommendedName>
</protein>